<dbReference type="EMBL" id="RCVM01000001">
    <property type="protein sequence ID" value="RLY05247.1"/>
    <property type="molecule type" value="Genomic_DNA"/>
</dbReference>
<dbReference type="GO" id="GO:0097367">
    <property type="term" value="F:carbohydrate derivative binding"/>
    <property type="evidence" value="ECO:0007669"/>
    <property type="project" value="InterPro"/>
</dbReference>
<organism evidence="2 3">
    <name type="scientific">Streptococcus hillyeri</name>
    <dbReference type="NCBI Taxonomy" id="2282420"/>
    <lineage>
        <taxon>Bacteria</taxon>
        <taxon>Bacillati</taxon>
        <taxon>Bacillota</taxon>
        <taxon>Bacilli</taxon>
        <taxon>Lactobacillales</taxon>
        <taxon>Streptococcaceae</taxon>
        <taxon>Streptococcus</taxon>
    </lineage>
</organism>
<name>A0A3L9DZF0_9STRE</name>
<dbReference type="InterPro" id="IPR009057">
    <property type="entry name" value="Homeodomain-like_sf"/>
</dbReference>
<dbReference type="RefSeq" id="WP_121834375.1">
    <property type="nucleotide sequence ID" value="NZ_CP163513.1"/>
</dbReference>
<dbReference type="PROSITE" id="PS51071">
    <property type="entry name" value="HTH_RPIR"/>
    <property type="match status" value="1"/>
</dbReference>
<dbReference type="InterPro" id="IPR047640">
    <property type="entry name" value="RpiR-like"/>
</dbReference>
<feature type="domain" description="HTH rpiR-type" evidence="1">
    <location>
        <begin position="6"/>
        <end position="82"/>
    </location>
</feature>
<sequence>MIYGKIPVVFLGLLASEKSGSTNSIIASYILDNLDDMKNIGIQQFAEECNVSSSSISRFCRDIGLDSFSELKMLLTQANLKKGPEASNGDFAERKRAYTGQTIDGIQQVSDSLSENLINELVRDIYDYKEVAAFGLMKAETAAVILQSDLLMYGKKIFTNISFKEQIDYLLEADENKLVILFSFTGSFFDYTSLKPFLKKARHPKIWMITGGNVCAPTFVHKCIRFSSKQTHFEHPSQLDFVATIIAQEYNHQLNR</sequence>
<comment type="caution">
    <text evidence="2">The sequence shown here is derived from an EMBL/GenBank/DDBJ whole genome shotgun (WGS) entry which is preliminary data.</text>
</comment>
<evidence type="ECO:0000313" key="3">
    <source>
        <dbReference type="Proteomes" id="UP000279194"/>
    </source>
</evidence>
<reference evidence="2 3" key="1">
    <citation type="submission" date="2018-10" db="EMBL/GenBank/DDBJ databases">
        <title>Streptococcus hillyeri sp. nov., isolated from equine tracheal sample.</title>
        <authorList>
            <person name="Macfadyen A.C."/>
            <person name="Waller A."/>
            <person name="Paterson G.K."/>
        </authorList>
    </citation>
    <scope>NUCLEOTIDE SEQUENCE [LARGE SCALE GENOMIC DNA]</scope>
    <source>
        <strain evidence="2 3">28462</strain>
    </source>
</reference>
<evidence type="ECO:0000259" key="1">
    <source>
        <dbReference type="PROSITE" id="PS51071"/>
    </source>
</evidence>
<dbReference type="PANTHER" id="PTHR30514:SF1">
    <property type="entry name" value="HTH-TYPE TRANSCRIPTIONAL REGULATOR HEXR-RELATED"/>
    <property type="match status" value="1"/>
</dbReference>
<dbReference type="Gene3D" id="3.40.50.10490">
    <property type="entry name" value="Glucose-6-phosphate isomerase like protein, domain 1"/>
    <property type="match status" value="1"/>
</dbReference>
<keyword evidence="3" id="KW-1185">Reference proteome</keyword>
<dbReference type="AlphaFoldDB" id="A0A3L9DZF0"/>
<dbReference type="Proteomes" id="UP000279194">
    <property type="component" value="Unassembled WGS sequence"/>
</dbReference>
<dbReference type="InterPro" id="IPR046348">
    <property type="entry name" value="SIS_dom_sf"/>
</dbReference>
<dbReference type="SUPFAM" id="SSF46689">
    <property type="entry name" value="Homeodomain-like"/>
    <property type="match status" value="1"/>
</dbReference>
<protein>
    <submittedName>
        <fullName evidence="2">MurR/RpiR family transcriptional regulator</fullName>
    </submittedName>
</protein>
<dbReference type="GO" id="GO:0003677">
    <property type="term" value="F:DNA binding"/>
    <property type="evidence" value="ECO:0007669"/>
    <property type="project" value="InterPro"/>
</dbReference>
<accession>A0A3L9DZF0</accession>
<dbReference type="InterPro" id="IPR000281">
    <property type="entry name" value="HTH_RpiR"/>
</dbReference>
<gene>
    <name evidence="2" type="ORF">EAF07_00670</name>
</gene>
<dbReference type="Gene3D" id="1.10.10.10">
    <property type="entry name" value="Winged helix-like DNA-binding domain superfamily/Winged helix DNA-binding domain"/>
    <property type="match status" value="1"/>
</dbReference>
<dbReference type="GO" id="GO:0003700">
    <property type="term" value="F:DNA-binding transcription factor activity"/>
    <property type="evidence" value="ECO:0007669"/>
    <property type="project" value="InterPro"/>
</dbReference>
<dbReference type="Pfam" id="PF01418">
    <property type="entry name" value="HTH_6"/>
    <property type="match status" value="1"/>
</dbReference>
<dbReference type="GO" id="GO:1901135">
    <property type="term" value="P:carbohydrate derivative metabolic process"/>
    <property type="evidence" value="ECO:0007669"/>
    <property type="project" value="InterPro"/>
</dbReference>
<dbReference type="SUPFAM" id="SSF53697">
    <property type="entry name" value="SIS domain"/>
    <property type="match status" value="1"/>
</dbReference>
<dbReference type="InterPro" id="IPR036388">
    <property type="entry name" value="WH-like_DNA-bd_sf"/>
</dbReference>
<dbReference type="OrthoDB" id="3684496at2"/>
<evidence type="ECO:0000313" key="2">
    <source>
        <dbReference type="EMBL" id="RLY05247.1"/>
    </source>
</evidence>
<dbReference type="PANTHER" id="PTHR30514">
    <property type="entry name" value="GLUCOKINASE"/>
    <property type="match status" value="1"/>
</dbReference>
<proteinExistence type="predicted"/>